<gene>
    <name evidence="1" type="ORF">DPMN_193876</name>
</gene>
<reference evidence="1" key="1">
    <citation type="journal article" date="2019" name="bioRxiv">
        <title>The Genome of the Zebra Mussel, Dreissena polymorpha: A Resource for Invasive Species Research.</title>
        <authorList>
            <person name="McCartney M.A."/>
            <person name="Auch B."/>
            <person name="Kono T."/>
            <person name="Mallez S."/>
            <person name="Zhang Y."/>
            <person name="Obille A."/>
            <person name="Becker A."/>
            <person name="Abrahante J.E."/>
            <person name="Garbe J."/>
            <person name="Badalamenti J.P."/>
            <person name="Herman A."/>
            <person name="Mangelson H."/>
            <person name="Liachko I."/>
            <person name="Sullivan S."/>
            <person name="Sone E.D."/>
            <person name="Koren S."/>
            <person name="Silverstein K.A.T."/>
            <person name="Beckman K.B."/>
            <person name="Gohl D.M."/>
        </authorList>
    </citation>
    <scope>NUCLEOTIDE SEQUENCE</scope>
    <source>
        <strain evidence="1">Duluth1</strain>
        <tissue evidence="1">Whole animal</tissue>
    </source>
</reference>
<dbReference type="AlphaFoldDB" id="A0A9D4BF24"/>
<protein>
    <submittedName>
        <fullName evidence="1">Uncharacterized protein</fullName>
    </submittedName>
</protein>
<proteinExistence type="predicted"/>
<name>A0A9D4BF24_DREPO</name>
<evidence type="ECO:0000313" key="2">
    <source>
        <dbReference type="Proteomes" id="UP000828390"/>
    </source>
</evidence>
<accession>A0A9D4BF24</accession>
<dbReference type="Proteomes" id="UP000828390">
    <property type="component" value="Unassembled WGS sequence"/>
</dbReference>
<comment type="caution">
    <text evidence="1">The sequence shown here is derived from an EMBL/GenBank/DDBJ whole genome shotgun (WGS) entry which is preliminary data.</text>
</comment>
<sequence length="270" mass="30653">MADVLNFNAYYWQAPEDFHSSGKISTRSIIENTESLKIHDTQIFGLAQKISDGDLAKSYPYENLLLSETINFIGDLRRNAVAQAKTPWLLSMPENDIVRLLYTGLFKLPPLMYSKLMTSLKTQVRDRQLVCYFGDANTPHGQLLAFLRKMNITGDYMIYSNNEDLSKSLLPLEKMKVLSINITSDVPSVQRCAHANKKVIDIEISTMCDVLITSNNPTGILGATLRTTSTNLFCVNHEGTIYQCVRSELDSSFRDHFHKPLDIMYLKLRT</sequence>
<dbReference type="EMBL" id="JAIWYP010000020">
    <property type="protein sequence ID" value="KAH3692722.1"/>
    <property type="molecule type" value="Genomic_DNA"/>
</dbReference>
<evidence type="ECO:0000313" key="1">
    <source>
        <dbReference type="EMBL" id="KAH3692722.1"/>
    </source>
</evidence>
<organism evidence="1 2">
    <name type="scientific">Dreissena polymorpha</name>
    <name type="common">Zebra mussel</name>
    <name type="synonym">Mytilus polymorpha</name>
    <dbReference type="NCBI Taxonomy" id="45954"/>
    <lineage>
        <taxon>Eukaryota</taxon>
        <taxon>Metazoa</taxon>
        <taxon>Spiralia</taxon>
        <taxon>Lophotrochozoa</taxon>
        <taxon>Mollusca</taxon>
        <taxon>Bivalvia</taxon>
        <taxon>Autobranchia</taxon>
        <taxon>Heteroconchia</taxon>
        <taxon>Euheterodonta</taxon>
        <taxon>Imparidentia</taxon>
        <taxon>Neoheterodontei</taxon>
        <taxon>Myida</taxon>
        <taxon>Dreissenoidea</taxon>
        <taxon>Dreissenidae</taxon>
        <taxon>Dreissena</taxon>
    </lineage>
</organism>
<keyword evidence="2" id="KW-1185">Reference proteome</keyword>
<reference evidence="1" key="2">
    <citation type="submission" date="2020-11" db="EMBL/GenBank/DDBJ databases">
        <authorList>
            <person name="McCartney M.A."/>
            <person name="Auch B."/>
            <person name="Kono T."/>
            <person name="Mallez S."/>
            <person name="Becker A."/>
            <person name="Gohl D.M."/>
            <person name="Silverstein K.A.T."/>
            <person name="Koren S."/>
            <person name="Bechman K.B."/>
            <person name="Herman A."/>
            <person name="Abrahante J.E."/>
            <person name="Garbe J."/>
        </authorList>
    </citation>
    <scope>NUCLEOTIDE SEQUENCE</scope>
    <source>
        <strain evidence="1">Duluth1</strain>
        <tissue evidence="1">Whole animal</tissue>
    </source>
</reference>